<comment type="caution">
    <text evidence="2">The sequence shown here is derived from an EMBL/GenBank/DDBJ whole genome shotgun (WGS) entry which is preliminary data.</text>
</comment>
<feature type="signal peptide" evidence="1">
    <location>
        <begin position="1"/>
        <end position="20"/>
    </location>
</feature>
<evidence type="ECO:0000256" key="1">
    <source>
        <dbReference type="SAM" id="SignalP"/>
    </source>
</evidence>
<sequence length="607" mass="68770">MRSLFLLLCILLPVSFRVHAQAYSYSHYDTGNGLPGSTVYCIAQTKDGFIWFGTEAGLCRFDGVNFKTFTMEDGLPANDILTLHIDSRGRIWIKPFKTAICYYENGKIHNQQNDTVLKKIVLRDLLNCIAENDRGDIIIQEQQYTHVISPDNRVSTLPAGSDFLGQRDRLPLYNIVSDNNLITCDLVRFPPAVARRVGKKWYYSTTRRINGKQYYVFNDGYRIRVLAPDGQEAWTLPLPHPLSYTVFIDSTQVFIYRHGKGIDLLQADHFTNPVRYFPDYYIDHVLLDLEQNLWFATKGAGVFKISPNRFRNLFAANEKGTTYIRHIHKLGSDIYIAGLNNLYWKTQPVHERFFHNDAVTNAQSFRVDHSFLGRIPDRTLIHNSSSNFLNLKRFGNDSISYCKTIQVFGDTLLVASHYGIFLFNWKNNHIDDVLFPGRTSAGYKLRNDYYIGTLNGLYLRTADGRTRFLGEQFPVFRSQIATFAESADGTLWVGTNGSGIIGYRNNKICAVFNTGNGLASAACRCLYADGNTLWAGTEKGLCKIDITPGNYRVANTITANDGLNSSIINAVYSDSCFVYVGTPLGLTMFDERNVRKRGISYINMTAV</sequence>
<dbReference type="InterPro" id="IPR011110">
    <property type="entry name" value="Reg_prop"/>
</dbReference>
<feature type="chain" id="PRO_5015145331" evidence="1">
    <location>
        <begin position="21"/>
        <end position="607"/>
    </location>
</feature>
<dbReference type="SUPFAM" id="SSF63829">
    <property type="entry name" value="Calcium-dependent phosphotriesterase"/>
    <property type="match status" value="2"/>
</dbReference>
<protein>
    <submittedName>
        <fullName evidence="2">Two component regulator with propeller domain</fullName>
    </submittedName>
</protein>
<dbReference type="Proteomes" id="UP000240572">
    <property type="component" value="Unassembled WGS sequence"/>
</dbReference>
<accession>A0A2P8CZX0</accession>
<evidence type="ECO:0000313" key="2">
    <source>
        <dbReference type="EMBL" id="PSK90466.1"/>
    </source>
</evidence>
<proteinExistence type="predicted"/>
<organism evidence="2 3">
    <name type="scientific">Taibaiella chishuiensis</name>
    <dbReference type="NCBI Taxonomy" id="1434707"/>
    <lineage>
        <taxon>Bacteria</taxon>
        <taxon>Pseudomonadati</taxon>
        <taxon>Bacteroidota</taxon>
        <taxon>Chitinophagia</taxon>
        <taxon>Chitinophagales</taxon>
        <taxon>Chitinophagaceae</taxon>
        <taxon>Taibaiella</taxon>
    </lineage>
</organism>
<dbReference type="Pfam" id="PF07494">
    <property type="entry name" value="Reg_prop"/>
    <property type="match status" value="1"/>
</dbReference>
<dbReference type="AlphaFoldDB" id="A0A2P8CZX0"/>
<name>A0A2P8CZX0_9BACT</name>
<dbReference type="InterPro" id="IPR015943">
    <property type="entry name" value="WD40/YVTN_repeat-like_dom_sf"/>
</dbReference>
<evidence type="ECO:0000313" key="3">
    <source>
        <dbReference type="Proteomes" id="UP000240572"/>
    </source>
</evidence>
<dbReference type="OrthoDB" id="681130at2"/>
<dbReference type="RefSeq" id="WP_146146809.1">
    <property type="nucleotide sequence ID" value="NZ_PYGD01000008.1"/>
</dbReference>
<feature type="non-terminal residue" evidence="2">
    <location>
        <position position="607"/>
    </location>
</feature>
<dbReference type="Gene3D" id="2.130.10.10">
    <property type="entry name" value="YVTN repeat-like/Quinoprotein amine dehydrogenase"/>
    <property type="match status" value="2"/>
</dbReference>
<gene>
    <name evidence="2" type="ORF">B0I18_108197</name>
</gene>
<dbReference type="EMBL" id="PYGD01000008">
    <property type="protein sequence ID" value="PSK90466.1"/>
    <property type="molecule type" value="Genomic_DNA"/>
</dbReference>
<keyword evidence="1" id="KW-0732">Signal</keyword>
<keyword evidence="3" id="KW-1185">Reference proteome</keyword>
<reference evidence="2 3" key="1">
    <citation type="submission" date="2018-03" db="EMBL/GenBank/DDBJ databases">
        <title>Genomic Encyclopedia of Type Strains, Phase III (KMG-III): the genomes of soil and plant-associated and newly described type strains.</title>
        <authorList>
            <person name="Whitman W."/>
        </authorList>
    </citation>
    <scope>NUCLEOTIDE SEQUENCE [LARGE SCALE GENOMIC DNA]</scope>
    <source>
        <strain evidence="2 3">CGMCC 1.12700</strain>
    </source>
</reference>